<dbReference type="Gene3D" id="3.30.390.10">
    <property type="entry name" value="Enolase-like, N-terminal domain"/>
    <property type="match status" value="1"/>
</dbReference>
<evidence type="ECO:0000313" key="4">
    <source>
        <dbReference type="Proteomes" id="UP001549077"/>
    </source>
</evidence>
<dbReference type="InterPro" id="IPR029065">
    <property type="entry name" value="Enolase_C-like"/>
</dbReference>
<protein>
    <submittedName>
        <fullName evidence="3">L-alanine-DL-glutamate epimerase-like enolase superfamily enzyme</fullName>
    </submittedName>
</protein>
<evidence type="ECO:0000259" key="2">
    <source>
        <dbReference type="SMART" id="SM00922"/>
    </source>
</evidence>
<sequence>MMKIDRMRVFMTRDKDRPRVIVALDTDDGLTGWGECYNHGPDKALPPLLDYLYGFLSGQDPTRVDYLVNLLIQQSRFPPGALGLAAISALDHCLWDLAAKAANVPVYKLLGGEVRERIKVYAGVYTAPDAPAARDEFDRLKEEWGFTAFKLSPWRIDMHAHRWGNVVKASADYFRSLRETVNDEYDIAFDAHAKIFEPIAARQLGNALAPYDPLFFEEPLRPENIEAWGDLKQGLNCVLATGESLYNRNEFLRLLQVKGADLIQPDICVVGGISEMRRIATLAEAYFVGVAPHNPMGPLATAVNVHFSAAAQNFRILEYRLPKGQAYVYGGLDVEKRQGETRYVVDPYLPKDGYLELRPDRPGWGVEMDEKAMEEEGYIHWQRRVPKRPDGSYAFA</sequence>
<dbReference type="SUPFAM" id="SSF54826">
    <property type="entry name" value="Enolase N-terminal domain-like"/>
    <property type="match status" value="1"/>
</dbReference>
<dbReference type="CDD" id="cd03316">
    <property type="entry name" value="MR_like"/>
    <property type="match status" value="1"/>
</dbReference>
<dbReference type="Pfam" id="PF02746">
    <property type="entry name" value="MR_MLE_N"/>
    <property type="match status" value="1"/>
</dbReference>
<dbReference type="Proteomes" id="UP001549077">
    <property type="component" value="Unassembled WGS sequence"/>
</dbReference>
<dbReference type="SUPFAM" id="SSF51604">
    <property type="entry name" value="Enolase C-terminal domain-like"/>
    <property type="match status" value="1"/>
</dbReference>
<comment type="caution">
    <text evidence="3">The sequence shown here is derived from an EMBL/GenBank/DDBJ whole genome shotgun (WGS) entry which is preliminary data.</text>
</comment>
<reference evidence="3 4" key="1">
    <citation type="submission" date="2024-06" db="EMBL/GenBank/DDBJ databases">
        <title>Genomic Encyclopedia of Type Strains, Phase IV (KMG-IV): sequencing the most valuable type-strain genomes for metagenomic binning, comparative biology and taxonomic classification.</title>
        <authorList>
            <person name="Goeker M."/>
        </authorList>
    </citation>
    <scope>NUCLEOTIDE SEQUENCE [LARGE SCALE GENOMIC DNA]</scope>
    <source>
        <strain evidence="3 4">DSM 29288</strain>
    </source>
</reference>
<dbReference type="InterPro" id="IPR036849">
    <property type="entry name" value="Enolase-like_C_sf"/>
</dbReference>
<dbReference type="InterPro" id="IPR029017">
    <property type="entry name" value="Enolase-like_N"/>
</dbReference>
<dbReference type="EMBL" id="JBEPMY010000012">
    <property type="protein sequence ID" value="MET3756621.1"/>
    <property type="molecule type" value="Genomic_DNA"/>
</dbReference>
<keyword evidence="1" id="KW-0456">Lyase</keyword>
<keyword evidence="4" id="KW-1185">Reference proteome</keyword>
<dbReference type="InterPro" id="IPR034593">
    <property type="entry name" value="DgoD-like"/>
</dbReference>
<dbReference type="Gene3D" id="3.20.20.120">
    <property type="entry name" value="Enolase-like C-terminal domain"/>
    <property type="match status" value="1"/>
</dbReference>
<accession>A0ABV2MJI4</accession>
<dbReference type="Pfam" id="PF13378">
    <property type="entry name" value="MR_MLE_C"/>
    <property type="match status" value="1"/>
</dbReference>
<evidence type="ECO:0000256" key="1">
    <source>
        <dbReference type="ARBA" id="ARBA00023239"/>
    </source>
</evidence>
<evidence type="ECO:0000313" key="3">
    <source>
        <dbReference type="EMBL" id="MET3756621.1"/>
    </source>
</evidence>
<dbReference type="SFLD" id="SFLDS00001">
    <property type="entry name" value="Enolase"/>
    <property type="match status" value="1"/>
</dbReference>
<dbReference type="PANTHER" id="PTHR48080:SF2">
    <property type="entry name" value="D-GALACTONATE DEHYDRATASE"/>
    <property type="match status" value="1"/>
</dbReference>
<dbReference type="PANTHER" id="PTHR48080">
    <property type="entry name" value="D-GALACTONATE DEHYDRATASE-RELATED"/>
    <property type="match status" value="1"/>
</dbReference>
<proteinExistence type="predicted"/>
<gene>
    <name evidence="3" type="ORF">ABID08_003999</name>
</gene>
<dbReference type="SMART" id="SM00922">
    <property type="entry name" value="MR_MLE"/>
    <property type="match status" value="1"/>
</dbReference>
<dbReference type="InterPro" id="IPR013341">
    <property type="entry name" value="Mandelate_racemase_N_dom"/>
</dbReference>
<dbReference type="SFLD" id="SFLDF00563">
    <property type="entry name" value="galactarate_dehydratase_3"/>
    <property type="match status" value="1"/>
</dbReference>
<dbReference type="InterPro" id="IPR013342">
    <property type="entry name" value="Mandelate_racemase_C"/>
</dbReference>
<dbReference type="InterPro" id="IPR034623">
    <property type="entry name" value="Galactarate_dehydratase_3"/>
</dbReference>
<name>A0ABV2MJI4_9HYPH</name>
<feature type="domain" description="Mandelate racemase/muconate lactonizing enzyme C-terminal" evidence="2">
    <location>
        <begin position="130"/>
        <end position="238"/>
    </location>
</feature>
<dbReference type="SFLD" id="SFLDG00179">
    <property type="entry name" value="mandelate_racemase"/>
    <property type="match status" value="1"/>
</dbReference>
<organism evidence="3 4">
    <name type="scientific">Rhizobium binae</name>
    <dbReference type="NCBI Taxonomy" id="1138190"/>
    <lineage>
        <taxon>Bacteria</taxon>
        <taxon>Pseudomonadati</taxon>
        <taxon>Pseudomonadota</taxon>
        <taxon>Alphaproteobacteria</taxon>
        <taxon>Hyphomicrobiales</taxon>
        <taxon>Rhizobiaceae</taxon>
        <taxon>Rhizobium/Agrobacterium group</taxon>
        <taxon>Rhizobium</taxon>
    </lineage>
</organism>